<keyword evidence="2" id="KW-1185">Reference proteome</keyword>
<comment type="caution">
    <text evidence="1">The sequence shown here is derived from an EMBL/GenBank/DDBJ whole genome shotgun (WGS) entry which is preliminary data.</text>
</comment>
<reference evidence="1" key="1">
    <citation type="submission" date="2023-10" db="EMBL/GenBank/DDBJ databases">
        <title>Genome assembly of Pristionchus species.</title>
        <authorList>
            <person name="Yoshida K."/>
            <person name="Sommer R.J."/>
        </authorList>
    </citation>
    <scope>NUCLEOTIDE SEQUENCE</scope>
    <source>
        <strain evidence="1">RS5133</strain>
    </source>
</reference>
<feature type="non-terminal residue" evidence="1">
    <location>
        <position position="1"/>
    </location>
</feature>
<protein>
    <submittedName>
        <fullName evidence="1">Uncharacterized protein</fullName>
    </submittedName>
</protein>
<dbReference type="Proteomes" id="UP001432322">
    <property type="component" value="Unassembled WGS sequence"/>
</dbReference>
<dbReference type="EMBL" id="BTSY01000006">
    <property type="protein sequence ID" value="GMT32231.1"/>
    <property type="molecule type" value="Genomic_DNA"/>
</dbReference>
<name>A0AAV5WJT0_9BILA</name>
<evidence type="ECO:0000313" key="2">
    <source>
        <dbReference type="Proteomes" id="UP001432322"/>
    </source>
</evidence>
<organism evidence="1 2">
    <name type="scientific">Pristionchus fissidentatus</name>
    <dbReference type="NCBI Taxonomy" id="1538716"/>
    <lineage>
        <taxon>Eukaryota</taxon>
        <taxon>Metazoa</taxon>
        <taxon>Ecdysozoa</taxon>
        <taxon>Nematoda</taxon>
        <taxon>Chromadorea</taxon>
        <taxon>Rhabditida</taxon>
        <taxon>Rhabditina</taxon>
        <taxon>Diplogasteromorpha</taxon>
        <taxon>Diplogasteroidea</taxon>
        <taxon>Neodiplogasteridae</taxon>
        <taxon>Pristionchus</taxon>
    </lineage>
</organism>
<accession>A0AAV5WJT0</accession>
<gene>
    <name evidence="1" type="ORF">PFISCL1PPCAC_23528</name>
</gene>
<proteinExistence type="predicted"/>
<dbReference type="AlphaFoldDB" id="A0AAV5WJT0"/>
<evidence type="ECO:0000313" key="1">
    <source>
        <dbReference type="EMBL" id="GMT32231.1"/>
    </source>
</evidence>
<sequence length="351" mass="41262">LTKMFIVRREDDVQCADIFIARELERFRIVHVITESEADAARYYMRLCALHPNHDIQLNWRGTKYGCIYLPLVVIGTFDYFVAEEFDRSRKITAVFLRAEGLIYGPETYSHHIEKGQMDDFLIDLFVLTRVTLLHTREIESKFFSMYTIDDLRMCMGVWPVDYQVLDETELWPILHRRSEGYKDSSYFSKELREYALRAVKSSMNRRLIPAIFRAHIDENAVNYVKSAFLAFELILGEEYAIVLERTNGSISHKVRLRSEISGELGLQQFVELRQESISVHSRIAIETNPSLNSSRRIRRTSFNRPINLPEREIPATDHDRERESLRTACFYRFVLHKQGSLRPSQIQQSH</sequence>